<reference evidence="8 9" key="1">
    <citation type="journal article" date="2018" name="Science">
        <title>The opium poppy genome and morphinan production.</title>
        <authorList>
            <person name="Guo L."/>
            <person name="Winzer T."/>
            <person name="Yang X."/>
            <person name="Li Y."/>
            <person name="Ning Z."/>
            <person name="He Z."/>
            <person name="Teodor R."/>
            <person name="Lu Y."/>
            <person name="Bowser T.A."/>
            <person name="Graham I.A."/>
            <person name="Ye K."/>
        </authorList>
    </citation>
    <scope>NUCLEOTIDE SEQUENCE [LARGE SCALE GENOMIC DNA]</scope>
    <source>
        <strain evidence="9">cv. HN1</strain>
        <tissue evidence="8">Leaves</tissue>
    </source>
</reference>
<dbReference type="EMBL" id="CM010724">
    <property type="protein sequence ID" value="RZC81091.1"/>
    <property type="molecule type" value="Genomic_DNA"/>
</dbReference>
<feature type="transmembrane region" description="Helical" evidence="6">
    <location>
        <begin position="223"/>
        <end position="244"/>
    </location>
</feature>
<dbReference type="Gene3D" id="1.20.1540.10">
    <property type="entry name" value="Rhomboid-like"/>
    <property type="match status" value="1"/>
</dbReference>
<keyword evidence="9" id="KW-1185">Reference proteome</keyword>
<dbReference type="PANTHER" id="PTHR43066:SF5">
    <property type="entry name" value="RHOMBOID-LIKE PROTEIN 11, CHLOROPLASTIC-RELATED"/>
    <property type="match status" value="1"/>
</dbReference>
<keyword evidence="3 6" id="KW-0812">Transmembrane</keyword>
<evidence type="ECO:0000313" key="9">
    <source>
        <dbReference type="Proteomes" id="UP000316621"/>
    </source>
</evidence>
<evidence type="ECO:0000256" key="2">
    <source>
        <dbReference type="ARBA" id="ARBA00009045"/>
    </source>
</evidence>
<keyword evidence="4 6" id="KW-1133">Transmembrane helix</keyword>
<dbReference type="Gramene" id="RZC81091">
    <property type="protein sequence ID" value="RZC81091"/>
    <property type="gene ID" value="C5167_043668"/>
</dbReference>
<name>A0A4Y7L9W4_PAPSO</name>
<evidence type="ECO:0000256" key="6">
    <source>
        <dbReference type="SAM" id="Phobius"/>
    </source>
</evidence>
<dbReference type="InterPro" id="IPR022764">
    <property type="entry name" value="Peptidase_S54_rhomboid_dom"/>
</dbReference>
<feature type="domain" description="Peptidase S54 rhomboid" evidence="7">
    <location>
        <begin position="88"/>
        <end position="235"/>
    </location>
</feature>
<comment type="subcellular location">
    <subcellularLocation>
        <location evidence="1">Membrane</location>
        <topology evidence="1">Multi-pass membrane protein</topology>
    </subcellularLocation>
</comment>
<evidence type="ECO:0000256" key="3">
    <source>
        <dbReference type="ARBA" id="ARBA00022692"/>
    </source>
</evidence>
<dbReference type="SUPFAM" id="SSF144091">
    <property type="entry name" value="Rhomboid-like"/>
    <property type="match status" value="1"/>
</dbReference>
<feature type="transmembrane region" description="Helical" evidence="6">
    <location>
        <begin position="92"/>
        <end position="114"/>
    </location>
</feature>
<organism evidence="8 9">
    <name type="scientific">Papaver somniferum</name>
    <name type="common">Opium poppy</name>
    <dbReference type="NCBI Taxonomy" id="3469"/>
    <lineage>
        <taxon>Eukaryota</taxon>
        <taxon>Viridiplantae</taxon>
        <taxon>Streptophyta</taxon>
        <taxon>Embryophyta</taxon>
        <taxon>Tracheophyta</taxon>
        <taxon>Spermatophyta</taxon>
        <taxon>Magnoliopsida</taxon>
        <taxon>Ranunculales</taxon>
        <taxon>Papaveraceae</taxon>
        <taxon>Papaveroideae</taxon>
        <taxon>Papaver</taxon>
    </lineage>
</organism>
<evidence type="ECO:0000256" key="4">
    <source>
        <dbReference type="ARBA" id="ARBA00022989"/>
    </source>
</evidence>
<gene>
    <name evidence="8" type="ORF">C5167_043668</name>
</gene>
<dbReference type="STRING" id="3469.A0A4Y7L9W4"/>
<feature type="transmembrane region" description="Helical" evidence="6">
    <location>
        <begin position="54"/>
        <end position="72"/>
    </location>
</feature>
<dbReference type="PANTHER" id="PTHR43066">
    <property type="entry name" value="RHOMBOID-RELATED PROTEIN"/>
    <property type="match status" value="1"/>
</dbReference>
<accession>A0A4Y7L9W4</accession>
<evidence type="ECO:0000256" key="1">
    <source>
        <dbReference type="ARBA" id="ARBA00004141"/>
    </source>
</evidence>
<feature type="transmembrane region" description="Helical" evidence="6">
    <location>
        <begin position="159"/>
        <end position="187"/>
    </location>
</feature>
<dbReference type="AlphaFoldDB" id="A0A4Y7L9W4"/>
<dbReference type="FunFam" id="1.20.1540.10:FF:000013">
    <property type="entry name" value="Rhomboid protease aarA"/>
    <property type="match status" value="1"/>
</dbReference>
<feature type="transmembrane region" description="Helical" evidence="6">
    <location>
        <begin position="7"/>
        <end position="30"/>
    </location>
</feature>
<dbReference type="Pfam" id="PF01694">
    <property type="entry name" value="Rhomboid"/>
    <property type="match status" value="1"/>
</dbReference>
<keyword evidence="5 6" id="KW-0472">Membrane</keyword>
<protein>
    <recommendedName>
        <fullName evidence="7">Peptidase S54 rhomboid domain-containing protein</fullName>
    </recommendedName>
</protein>
<evidence type="ECO:0000256" key="5">
    <source>
        <dbReference type="ARBA" id="ARBA00023136"/>
    </source>
</evidence>
<dbReference type="GO" id="GO:0016020">
    <property type="term" value="C:membrane"/>
    <property type="evidence" value="ECO:0007669"/>
    <property type="project" value="UniProtKB-SubCell"/>
</dbReference>
<evidence type="ECO:0000313" key="8">
    <source>
        <dbReference type="EMBL" id="RZC81091.1"/>
    </source>
</evidence>
<dbReference type="GO" id="GO:0004252">
    <property type="term" value="F:serine-type endopeptidase activity"/>
    <property type="evidence" value="ECO:0007669"/>
    <property type="project" value="InterPro"/>
</dbReference>
<dbReference type="InterPro" id="IPR035952">
    <property type="entry name" value="Rhomboid-like_sf"/>
</dbReference>
<comment type="similarity">
    <text evidence="2">Belongs to the peptidase S54 family.</text>
</comment>
<feature type="transmembrane region" description="Helical" evidence="6">
    <location>
        <begin position="126"/>
        <end position="147"/>
    </location>
</feature>
<proteinExistence type="inferred from homology"/>
<dbReference type="Proteomes" id="UP000316621">
    <property type="component" value="Chromosome 10"/>
</dbReference>
<sequence>MPVHPKTCFYLTLAILSGTGFWSLPMFSVMHLHEYTLLMELRWQSEKPINGVKGIYWILLLNLGIYVVDYVFEPRMFRALILDHRQPAWYQFVTAAFCHSSGDHLFSNLFYMYVYGSLVEGEVGNFALWVYYILTGFVGFVVSWLILPRNTVSVGASDAVYGLAAICLFVKMHSEWTHMLLVLILTYEFVSRMREELRGAAAVLDAIKKGDEQAPVISHISHVAGALTGVGLACLRAMVPVFVLNVSIEMQIRYISTYRSGLVIGGQLN</sequence>
<evidence type="ECO:0000259" key="7">
    <source>
        <dbReference type="Pfam" id="PF01694"/>
    </source>
</evidence>